<dbReference type="PROSITE" id="PS00061">
    <property type="entry name" value="ADH_SHORT"/>
    <property type="match status" value="1"/>
</dbReference>
<evidence type="ECO:0000313" key="4">
    <source>
        <dbReference type="EMBL" id="QDS34230.1"/>
    </source>
</evidence>
<evidence type="ECO:0000256" key="2">
    <source>
        <dbReference type="ARBA" id="ARBA00023002"/>
    </source>
</evidence>
<dbReference type="PANTHER" id="PTHR43658">
    <property type="entry name" value="SHORT-CHAIN DEHYDROGENASE/REDUCTASE"/>
    <property type="match status" value="1"/>
</dbReference>
<dbReference type="InterPro" id="IPR020904">
    <property type="entry name" value="Sc_DH/Rdtase_CS"/>
</dbReference>
<evidence type="ECO:0000256" key="3">
    <source>
        <dbReference type="RuleBase" id="RU000363"/>
    </source>
</evidence>
<dbReference type="GO" id="GO:0016491">
    <property type="term" value="F:oxidoreductase activity"/>
    <property type="evidence" value="ECO:0007669"/>
    <property type="project" value="UniProtKB-KW"/>
</dbReference>
<gene>
    <name evidence="4" type="ORF">FPS98_09700</name>
</gene>
<evidence type="ECO:0000256" key="1">
    <source>
        <dbReference type="ARBA" id="ARBA00006484"/>
    </source>
</evidence>
<dbReference type="InterPro" id="IPR002347">
    <property type="entry name" value="SDR_fam"/>
</dbReference>
<dbReference type="PRINTS" id="PR00080">
    <property type="entry name" value="SDRFAMILY"/>
</dbReference>
<dbReference type="RefSeq" id="WP_144615670.1">
    <property type="nucleotide sequence ID" value="NZ_CP042161.1"/>
</dbReference>
<dbReference type="PANTHER" id="PTHR43658:SF8">
    <property type="entry name" value="17-BETA-HYDROXYSTEROID DEHYDROGENASE 14-RELATED"/>
    <property type="match status" value="1"/>
</dbReference>
<proteinExistence type="inferred from homology"/>
<protein>
    <submittedName>
        <fullName evidence="4">3-hydroxyacyl-CoA dehydrogenase</fullName>
    </submittedName>
</protein>
<dbReference type="EMBL" id="CP042161">
    <property type="protein sequence ID" value="QDS34230.1"/>
    <property type="molecule type" value="Genomic_DNA"/>
</dbReference>
<organism evidence="4 5">
    <name type="scientific">Brevibacillus brevis</name>
    <name type="common">Bacillus brevis</name>
    <dbReference type="NCBI Taxonomy" id="1393"/>
    <lineage>
        <taxon>Bacteria</taxon>
        <taxon>Bacillati</taxon>
        <taxon>Bacillota</taxon>
        <taxon>Bacilli</taxon>
        <taxon>Bacillales</taxon>
        <taxon>Paenibacillaceae</taxon>
        <taxon>Brevibacillus</taxon>
    </lineage>
</organism>
<comment type="similarity">
    <text evidence="1 3">Belongs to the short-chain dehydrogenases/reductases (SDR) family.</text>
</comment>
<dbReference type="Gene3D" id="3.40.50.720">
    <property type="entry name" value="NAD(P)-binding Rossmann-like Domain"/>
    <property type="match status" value="1"/>
</dbReference>
<dbReference type="CDD" id="cd05371">
    <property type="entry name" value="HSD10-like_SDR_c"/>
    <property type="match status" value="1"/>
</dbReference>
<reference evidence="4 5" key="1">
    <citation type="submission" date="2019-07" db="EMBL/GenBank/DDBJ databases">
        <title>Characterization of Brevibacillus brevis HK544, as a potential biocontrol agent.</title>
        <authorList>
            <person name="Kim H."/>
        </authorList>
    </citation>
    <scope>NUCLEOTIDE SEQUENCE [LARGE SCALE GENOMIC DNA]</scope>
    <source>
        <strain evidence="4 5">HK544</strain>
    </source>
</reference>
<dbReference type="SUPFAM" id="SSF51735">
    <property type="entry name" value="NAD(P)-binding Rossmann-fold domains"/>
    <property type="match status" value="1"/>
</dbReference>
<keyword evidence="2" id="KW-0560">Oxidoreductase</keyword>
<evidence type="ECO:0000313" key="5">
    <source>
        <dbReference type="Proteomes" id="UP000317713"/>
    </source>
</evidence>
<dbReference type="Pfam" id="PF00106">
    <property type="entry name" value="adh_short"/>
    <property type="match status" value="1"/>
</dbReference>
<sequence length="255" mass="26830">MDFKNSVVAVTGGASGLGEATVKNIVAHGGKALMMDVNDEKGTQLAEALGDQVLYVNTNVVEEADVRSALDQAVEKFGKITAAVNCAGIGGSQKTYGKNGPFDLALFTKIIQVNLIGTFNVIRLAAEKISENEPNEQGERGIIVNTASAAAFEGQMGQAAYSASKGGVVGMTLPIARDLSSLGIRVVTIAPGLFETPMLGRAPEHVKQALSAMVPFPQRLGQPNEFAHLVQSIIENPMLNGEVIRLDGALRMQPK</sequence>
<dbReference type="Proteomes" id="UP000317713">
    <property type="component" value="Chromosome"/>
</dbReference>
<dbReference type="InterPro" id="IPR036291">
    <property type="entry name" value="NAD(P)-bd_dom_sf"/>
</dbReference>
<name>A0A517I5N9_BREBE</name>
<dbReference type="AlphaFoldDB" id="A0A517I5N9"/>
<dbReference type="FunFam" id="3.40.50.720:FF:000215">
    <property type="entry name" value="3-hydroxyacyl-CoA dehydrogenase type-2"/>
    <property type="match status" value="1"/>
</dbReference>
<dbReference type="PRINTS" id="PR00081">
    <property type="entry name" value="GDHRDH"/>
</dbReference>
<accession>A0A517I5N9</accession>